<dbReference type="Pfam" id="PF01931">
    <property type="entry name" value="NTPase_I-T"/>
    <property type="match status" value="1"/>
</dbReference>
<dbReference type="GO" id="GO:0046872">
    <property type="term" value="F:metal ion binding"/>
    <property type="evidence" value="ECO:0007669"/>
    <property type="project" value="UniProtKB-KW"/>
</dbReference>
<keyword evidence="6" id="KW-0460">Magnesium</keyword>
<gene>
    <name evidence="13" type="ORF">D7Z54_06675</name>
</gene>
<dbReference type="RefSeq" id="WP_125555061.1">
    <property type="nucleotide sequence ID" value="NZ_RBVX01000004.1"/>
</dbReference>
<dbReference type="EC" id="3.6.1.73" evidence="9"/>
<comment type="cofactor">
    <cofactor evidence="2">
        <name>Mg(2+)</name>
        <dbReference type="ChEBI" id="CHEBI:18420"/>
    </cofactor>
</comment>
<organism evidence="13 14">
    <name type="scientific">Salibacterium salarium</name>
    <dbReference type="NCBI Taxonomy" id="284579"/>
    <lineage>
        <taxon>Bacteria</taxon>
        <taxon>Bacillati</taxon>
        <taxon>Bacillota</taxon>
        <taxon>Bacilli</taxon>
        <taxon>Bacillales</taxon>
        <taxon>Bacillaceae</taxon>
    </lineage>
</organism>
<evidence type="ECO:0000259" key="12">
    <source>
        <dbReference type="Pfam" id="PF01931"/>
    </source>
</evidence>
<evidence type="ECO:0000256" key="10">
    <source>
        <dbReference type="ARBA" id="ARBA00048174"/>
    </source>
</evidence>
<feature type="domain" description="Non-canonical purine NTP phosphatase/PRRC1" evidence="12">
    <location>
        <begin position="7"/>
        <end position="158"/>
    </location>
</feature>
<proteinExistence type="predicted"/>
<keyword evidence="7" id="KW-0546">Nucleotide metabolism</keyword>
<accession>A0A428N786</accession>
<dbReference type="Gene3D" id="3.90.950.10">
    <property type="match status" value="1"/>
</dbReference>
<dbReference type="SUPFAM" id="SSF52972">
    <property type="entry name" value="ITPase-like"/>
    <property type="match status" value="1"/>
</dbReference>
<keyword evidence="5" id="KW-0378">Hydrolase</keyword>
<keyword evidence="14" id="KW-1185">Reference proteome</keyword>
<dbReference type="Proteomes" id="UP000275076">
    <property type="component" value="Unassembled WGS sequence"/>
</dbReference>
<evidence type="ECO:0000256" key="6">
    <source>
        <dbReference type="ARBA" id="ARBA00022842"/>
    </source>
</evidence>
<protein>
    <recommendedName>
        <fullName evidence="9">inosine/xanthosine triphosphatase</fullName>
        <ecNumber evidence="9">3.6.1.73</ecNumber>
    </recommendedName>
</protein>
<evidence type="ECO:0000256" key="8">
    <source>
        <dbReference type="ARBA" id="ARBA00023211"/>
    </source>
</evidence>
<evidence type="ECO:0000256" key="2">
    <source>
        <dbReference type="ARBA" id="ARBA00001946"/>
    </source>
</evidence>
<dbReference type="GO" id="GO:0000166">
    <property type="term" value="F:nucleotide binding"/>
    <property type="evidence" value="ECO:0007669"/>
    <property type="project" value="UniProtKB-KW"/>
</dbReference>
<dbReference type="InterPro" id="IPR026533">
    <property type="entry name" value="NTPase/PRRC1"/>
</dbReference>
<evidence type="ECO:0000256" key="4">
    <source>
        <dbReference type="ARBA" id="ARBA00022741"/>
    </source>
</evidence>
<dbReference type="EMBL" id="RBVX01000004">
    <property type="protein sequence ID" value="RSL34237.1"/>
    <property type="molecule type" value="Genomic_DNA"/>
</dbReference>
<evidence type="ECO:0000313" key="14">
    <source>
        <dbReference type="Proteomes" id="UP000275076"/>
    </source>
</evidence>
<keyword evidence="4" id="KW-0547">Nucleotide-binding</keyword>
<evidence type="ECO:0000256" key="11">
    <source>
        <dbReference type="ARBA" id="ARBA00048781"/>
    </source>
</evidence>
<evidence type="ECO:0000256" key="5">
    <source>
        <dbReference type="ARBA" id="ARBA00022801"/>
    </source>
</evidence>
<dbReference type="InterPro" id="IPR050299">
    <property type="entry name" value="YjjX_NTPase"/>
</dbReference>
<dbReference type="GO" id="GO:0009117">
    <property type="term" value="P:nucleotide metabolic process"/>
    <property type="evidence" value="ECO:0007669"/>
    <property type="project" value="UniProtKB-KW"/>
</dbReference>
<reference evidence="13 14" key="1">
    <citation type="submission" date="2018-10" db="EMBL/GenBank/DDBJ databases">
        <title>Draft genome sequence of Bacillus salarius IM0101, isolated from a hypersaline soil in Inner Mongolia, China.</title>
        <authorList>
            <person name="Yamprayoonswat W."/>
            <person name="Boonvisut S."/>
            <person name="Jumpathong W."/>
            <person name="Sittihan S."/>
            <person name="Ruangsuj P."/>
            <person name="Wanthongcharoen S."/>
            <person name="Thongpramul N."/>
            <person name="Pimmason S."/>
            <person name="Yu B."/>
            <person name="Yasawong M."/>
        </authorList>
    </citation>
    <scope>NUCLEOTIDE SEQUENCE [LARGE SCALE GENOMIC DNA]</scope>
    <source>
        <strain evidence="13 14">IM0101</strain>
    </source>
</reference>
<comment type="cofactor">
    <cofactor evidence="1">
        <name>Mn(2+)</name>
        <dbReference type="ChEBI" id="CHEBI:29035"/>
    </cofactor>
</comment>
<comment type="catalytic activity">
    <reaction evidence="11">
        <text>XTP + H2O = XDP + phosphate + H(+)</text>
        <dbReference type="Rhea" id="RHEA:28406"/>
        <dbReference type="ChEBI" id="CHEBI:15377"/>
        <dbReference type="ChEBI" id="CHEBI:15378"/>
        <dbReference type="ChEBI" id="CHEBI:43474"/>
        <dbReference type="ChEBI" id="CHEBI:59884"/>
        <dbReference type="ChEBI" id="CHEBI:61314"/>
        <dbReference type="EC" id="3.6.1.73"/>
    </reaction>
</comment>
<evidence type="ECO:0000256" key="3">
    <source>
        <dbReference type="ARBA" id="ARBA00022723"/>
    </source>
</evidence>
<dbReference type="PANTHER" id="PTHR34699:SF2">
    <property type="entry name" value="NON-CANONICAL PURINE NTP PHOSPHATASE_PRRC1 DOMAIN-CONTAINING PROTEIN"/>
    <property type="match status" value="1"/>
</dbReference>
<dbReference type="OrthoDB" id="164951at2"/>
<evidence type="ECO:0000256" key="9">
    <source>
        <dbReference type="ARBA" id="ARBA00038901"/>
    </source>
</evidence>
<sequence length="169" mass="18341">MKRCGVGSKNQAKLQAVASVFAEVDYDVQGFDVDSTVSAQPFSDEETKAGAISRAKAVLEKDVEIGIGLEGGVMQMNDGLYLCNWGAIADKQNHVFTAAGAKILLPEEIANGLHRGEELKTVMDLYTNRHGVSHEEGAVGIFTNGVISRADMFIHTVRLLYGQRCFYLS</sequence>
<dbReference type="AlphaFoldDB" id="A0A428N786"/>
<keyword evidence="8" id="KW-0464">Manganese</keyword>
<evidence type="ECO:0000256" key="1">
    <source>
        <dbReference type="ARBA" id="ARBA00001936"/>
    </source>
</evidence>
<dbReference type="GO" id="GO:0103023">
    <property type="term" value="F:ITPase activity"/>
    <property type="evidence" value="ECO:0007669"/>
    <property type="project" value="UniProtKB-EC"/>
</dbReference>
<dbReference type="InterPro" id="IPR029001">
    <property type="entry name" value="ITPase-like_fam"/>
</dbReference>
<comment type="caution">
    <text evidence="13">The sequence shown here is derived from an EMBL/GenBank/DDBJ whole genome shotgun (WGS) entry which is preliminary data.</text>
</comment>
<dbReference type="PANTHER" id="PTHR34699">
    <property type="match status" value="1"/>
</dbReference>
<evidence type="ECO:0000313" key="13">
    <source>
        <dbReference type="EMBL" id="RSL34237.1"/>
    </source>
</evidence>
<comment type="catalytic activity">
    <reaction evidence="10">
        <text>ITP + H2O = IDP + phosphate + H(+)</text>
        <dbReference type="Rhea" id="RHEA:28330"/>
        <dbReference type="ChEBI" id="CHEBI:15377"/>
        <dbReference type="ChEBI" id="CHEBI:15378"/>
        <dbReference type="ChEBI" id="CHEBI:43474"/>
        <dbReference type="ChEBI" id="CHEBI:58280"/>
        <dbReference type="ChEBI" id="CHEBI:61402"/>
        <dbReference type="EC" id="3.6.1.73"/>
    </reaction>
</comment>
<dbReference type="NCBIfam" id="NF002850">
    <property type="entry name" value="PRK03114.1"/>
    <property type="match status" value="1"/>
</dbReference>
<keyword evidence="3" id="KW-0479">Metal-binding</keyword>
<evidence type="ECO:0000256" key="7">
    <source>
        <dbReference type="ARBA" id="ARBA00023080"/>
    </source>
</evidence>
<name>A0A428N786_9BACI</name>